<evidence type="ECO:0000313" key="2">
    <source>
        <dbReference type="EMBL" id="CAE6432978.1"/>
    </source>
</evidence>
<evidence type="ECO:0000256" key="1">
    <source>
        <dbReference type="SAM" id="Phobius"/>
    </source>
</evidence>
<keyword evidence="1" id="KW-0472">Membrane</keyword>
<feature type="transmembrane region" description="Helical" evidence="1">
    <location>
        <begin position="20"/>
        <end position="42"/>
    </location>
</feature>
<name>A0A8H2XQX1_9AGAM</name>
<feature type="transmembrane region" description="Helical" evidence="1">
    <location>
        <begin position="54"/>
        <end position="79"/>
    </location>
</feature>
<proteinExistence type="predicted"/>
<comment type="caution">
    <text evidence="2">The sequence shown here is derived from an EMBL/GenBank/DDBJ whole genome shotgun (WGS) entry which is preliminary data.</text>
</comment>
<protein>
    <submittedName>
        <fullName evidence="2">Uncharacterized protein</fullName>
    </submittedName>
</protein>
<accession>A0A8H2XQX1</accession>
<reference evidence="2" key="1">
    <citation type="submission" date="2021-01" db="EMBL/GenBank/DDBJ databases">
        <authorList>
            <person name="Kaushik A."/>
        </authorList>
    </citation>
    <scope>NUCLEOTIDE SEQUENCE</scope>
    <source>
        <strain evidence="2">AG1-1C</strain>
    </source>
</reference>
<dbReference type="EMBL" id="CAJMWS010000329">
    <property type="protein sequence ID" value="CAE6432978.1"/>
    <property type="molecule type" value="Genomic_DNA"/>
</dbReference>
<dbReference type="Proteomes" id="UP000663846">
    <property type="component" value="Unassembled WGS sequence"/>
</dbReference>
<organism evidence="2 3">
    <name type="scientific">Rhizoctonia solani</name>
    <dbReference type="NCBI Taxonomy" id="456999"/>
    <lineage>
        <taxon>Eukaryota</taxon>
        <taxon>Fungi</taxon>
        <taxon>Dikarya</taxon>
        <taxon>Basidiomycota</taxon>
        <taxon>Agaricomycotina</taxon>
        <taxon>Agaricomycetes</taxon>
        <taxon>Cantharellales</taxon>
        <taxon>Ceratobasidiaceae</taxon>
        <taxon>Rhizoctonia</taxon>
    </lineage>
</organism>
<dbReference type="AlphaFoldDB" id="A0A8H2XQX1"/>
<keyword evidence="1" id="KW-0812">Transmembrane</keyword>
<feature type="transmembrane region" description="Helical" evidence="1">
    <location>
        <begin position="141"/>
        <end position="162"/>
    </location>
</feature>
<evidence type="ECO:0000313" key="3">
    <source>
        <dbReference type="Proteomes" id="UP000663846"/>
    </source>
</evidence>
<feature type="transmembrane region" description="Helical" evidence="1">
    <location>
        <begin position="99"/>
        <end position="120"/>
    </location>
</feature>
<gene>
    <name evidence="2" type="ORF">RDB_LOCUS112388</name>
</gene>
<keyword evidence="1" id="KW-1133">Transmembrane helix</keyword>
<sequence>MTHSPTSCTDTNETKTSCRTWLLSDIGVELLTVFSATFLIGMRVHILWDNRRDIFLWVSAAWVLHVAANIALVVTNSITNAESYSVQPIFNICFGRVKYTWTVWIPVMIYHCFIMSLLVIKWLSTPRIASTRIHDVMIRDGFIYFLVVFLAMFFNLLSWALAPGTLAALPRWFVWSICTVATSRLLLSLKGIQNAKDWDSANKIARRDIEMKPRDGVEFIYAEHEDDECPNRRSMSGCLKTTTLGKYDED</sequence>